<reference evidence="8 9" key="1">
    <citation type="submission" date="2016-10" db="EMBL/GenBank/DDBJ databases">
        <authorList>
            <person name="Cai Z."/>
        </authorList>
    </citation>
    <scope>NUCLEOTIDE SEQUENCE [LARGE SCALE GENOMIC DNA]</scope>
</reference>
<protein>
    <recommendedName>
        <fullName evidence="10">Iron permease FTR1</fullName>
    </recommendedName>
</protein>
<evidence type="ECO:0000256" key="6">
    <source>
        <dbReference type="SAM" id="MobiDB-lite"/>
    </source>
</evidence>
<name>A0A383VQA0_TETOB</name>
<accession>A0A383VQA0</accession>
<feature type="transmembrane region" description="Helical" evidence="7">
    <location>
        <begin position="81"/>
        <end position="105"/>
    </location>
</feature>
<feature type="compositionally biased region" description="Acidic residues" evidence="6">
    <location>
        <begin position="384"/>
        <end position="395"/>
    </location>
</feature>
<feature type="transmembrane region" description="Helical" evidence="7">
    <location>
        <begin position="172"/>
        <end position="193"/>
    </location>
</feature>
<evidence type="ECO:0000256" key="1">
    <source>
        <dbReference type="ARBA" id="ARBA00004141"/>
    </source>
</evidence>
<dbReference type="PANTHER" id="PTHR31632:SF2">
    <property type="entry name" value="PLASMA MEMBRANE IRON PERMEASE"/>
    <property type="match status" value="1"/>
</dbReference>
<proteinExistence type="inferred from homology"/>
<comment type="similarity">
    <text evidence="2">Belongs to the oxidase-dependent Fe transporter (OFeT) (TC 9.A.10.1) family.</text>
</comment>
<keyword evidence="9" id="KW-1185">Reference proteome</keyword>
<sequence>MVAFHDIFSVVAFFIFLRETLEASVIIAVLLQCMNRTMPRLKRQVWWGAFTGIVISIIAGGVFAALYYLASSRLFQGNGKLIFQGVISYVACILITYLGFAMMRFGNMEQKYMRKLDGAARQALEKAAADEAAPVHTRSHAWSVFLLAASAVLREGIESIIFLAGVGSNTSFRALPLACLAGLIVGLAVGFIIYYGGRSIKDLKIFFVLSTVALFFIAAGQVSLGTQLLSKVGMYGPYAPWADELTWQYKPVADLNGCCSDEFAHGKQFFVLAHAVLGYQSRPTPIILILYCFYWAVVITFVIIKWRNGSLFDADYKRKRTLLRLTRKAAGIKRKLTRTQRSVNSLAAKAETDAGNAALHMKLQKAQERAESLQQQLAAAELERDTEEERLDQEDREMAAAASAAAAAARNAEQGLSDGADSGDASSSSSGDGQAGAVLIGDKDVELGMGKGSSTQQDQQRGGWLSKLRRKQ</sequence>
<evidence type="ECO:0000313" key="9">
    <source>
        <dbReference type="Proteomes" id="UP000256970"/>
    </source>
</evidence>
<dbReference type="GO" id="GO:0033573">
    <property type="term" value="C:high-affinity iron permease complex"/>
    <property type="evidence" value="ECO:0007669"/>
    <property type="project" value="InterPro"/>
</dbReference>
<dbReference type="PANTHER" id="PTHR31632">
    <property type="entry name" value="IRON TRANSPORTER FTH1"/>
    <property type="match status" value="1"/>
</dbReference>
<evidence type="ECO:0000256" key="4">
    <source>
        <dbReference type="ARBA" id="ARBA00022989"/>
    </source>
</evidence>
<evidence type="ECO:0000256" key="2">
    <source>
        <dbReference type="ARBA" id="ARBA00008333"/>
    </source>
</evidence>
<evidence type="ECO:0000256" key="5">
    <source>
        <dbReference type="ARBA" id="ARBA00023136"/>
    </source>
</evidence>
<keyword evidence="5 7" id="KW-0472">Membrane</keyword>
<feature type="region of interest" description="Disordered" evidence="6">
    <location>
        <begin position="379"/>
        <end position="472"/>
    </location>
</feature>
<evidence type="ECO:0000256" key="7">
    <source>
        <dbReference type="SAM" id="Phobius"/>
    </source>
</evidence>
<feature type="transmembrane region" description="Helical" evidence="7">
    <location>
        <begin position="205"/>
        <end position="224"/>
    </location>
</feature>
<gene>
    <name evidence="8" type="ORF">BQ4739_LOCUS7333</name>
</gene>
<keyword evidence="4 7" id="KW-1133">Transmembrane helix</keyword>
<dbReference type="Proteomes" id="UP000256970">
    <property type="component" value="Unassembled WGS sequence"/>
</dbReference>
<feature type="transmembrane region" description="Helical" evidence="7">
    <location>
        <begin position="12"/>
        <end position="33"/>
    </location>
</feature>
<dbReference type="STRING" id="3088.A0A383VQA0"/>
<keyword evidence="3 7" id="KW-0812">Transmembrane</keyword>
<feature type="compositionally biased region" description="Low complexity" evidence="6">
    <location>
        <begin position="399"/>
        <end position="409"/>
    </location>
</feature>
<feature type="transmembrane region" description="Helical" evidence="7">
    <location>
        <begin position="144"/>
        <end position="166"/>
    </location>
</feature>
<feature type="compositionally biased region" description="Low complexity" evidence="6">
    <location>
        <begin position="417"/>
        <end position="437"/>
    </location>
</feature>
<dbReference type="Pfam" id="PF03239">
    <property type="entry name" value="FTR1"/>
    <property type="match status" value="1"/>
</dbReference>
<feature type="transmembrane region" description="Helical" evidence="7">
    <location>
        <begin position="45"/>
        <end position="69"/>
    </location>
</feature>
<dbReference type="InterPro" id="IPR004923">
    <property type="entry name" value="FTR1/Fip1/EfeU"/>
</dbReference>
<comment type="subcellular location">
    <subcellularLocation>
        <location evidence="1">Membrane</location>
        <topology evidence="1">Multi-pass membrane protein</topology>
    </subcellularLocation>
</comment>
<dbReference type="AlphaFoldDB" id="A0A383VQA0"/>
<feature type="transmembrane region" description="Helical" evidence="7">
    <location>
        <begin position="286"/>
        <end position="304"/>
    </location>
</feature>
<evidence type="ECO:0000256" key="3">
    <source>
        <dbReference type="ARBA" id="ARBA00022692"/>
    </source>
</evidence>
<evidence type="ECO:0008006" key="10">
    <source>
        <dbReference type="Google" id="ProtNLM"/>
    </source>
</evidence>
<dbReference type="EMBL" id="FNXT01000763">
    <property type="protein sequence ID" value="SZX66904.1"/>
    <property type="molecule type" value="Genomic_DNA"/>
</dbReference>
<evidence type="ECO:0000313" key="8">
    <source>
        <dbReference type="EMBL" id="SZX66904.1"/>
    </source>
</evidence>
<organism evidence="8 9">
    <name type="scientific">Tetradesmus obliquus</name>
    <name type="common">Green alga</name>
    <name type="synonym">Acutodesmus obliquus</name>
    <dbReference type="NCBI Taxonomy" id="3088"/>
    <lineage>
        <taxon>Eukaryota</taxon>
        <taxon>Viridiplantae</taxon>
        <taxon>Chlorophyta</taxon>
        <taxon>core chlorophytes</taxon>
        <taxon>Chlorophyceae</taxon>
        <taxon>CS clade</taxon>
        <taxon>Sphaeropleales</taxon>
        <taxon>Scenedesmaceae</taxon>
        <taxon>Tetradesmus</taxon>
    </lineage>
</organism>
<dbReference type="GO" id="GO:0015093">
    <property type="term" value="F:ferrous iron transmembrane transporter activity"/>
    <property type="evidence" value="ECO:0007669"/>
    <property type="project" value="TreeGrafter"/>
</dbReference>